<dbReference type="Proteomes" id="UP000003490">
    <property type="component" value="Unassembled WGS sequence"/>
</dbReference>
<reference evidence="1 2" key="2">
    <citation type="submission" date="2007-08" db="EMBL/GenBank/DDBJ databases">
        <authorList>
            <person name="Fulton L."/>
            <person name="Clifton S."/>
            <person name="Fulton B."/>
            <person name="Xu J."/>
            <person name="Minx P."/>
            <person name="Pepin K.H."/>
            <person name="Johnson M."/>
            <person name="Thiruvilangam P."/>
            <person name="Bhonagiri V."/>
            <person name="Nash W.E."/>
            <person name="Wang C."/>
            <person name="Mardis E.R."/>
            <person name="Wilson R.K."/>
        </authorList>
    </citation>
    <scope>NUCLEOTIDE SEQUENCE [LARGE SCALE GENOMIC DNA]</scope>
    <source>
        <strain evidence="1 2">DSM 753</strain>
    </source>
</reference>
<proteinExistence type="predicted"/>
<evidence type="ECO:0000313" key="2">
    <source>
        <dbReference type="Proteomes" id="UP000003490"/>
    </source>
</evidence>
<protein>
    <submittedName>
        <fullName evidence="1">Uncharacterized protein</fullName>
    </submittedName>
</protein>
<name>A7VNN0_9FIRM</name>
<comment type="caution">
    <text evidence="1">The sequence shown here is derived from an EMBL/GenBank/DDBJ whole genome shotgun (WGS) entry which is preliminary data.</text>
</comment>
<dbReference type="HOGENOM" id="CLU_2988589_0_0_9"/>
<gene>
    <name evidence="1" type="ORF">CLOLEP_00156</name>
</gene>
<dbReference type="EMBL" id="ABCB02000007">
    <property type="protein sequence ID" value="EDO63075.1"/>
    <property type="molecule type" value="Genomic_DNA"/>
</dbReference>
<organism evidence="1 2">
    <name type="scientific">[Clostridium] leptum DSM 753</name>
    <dbReference type="NCBI Taxonomy" id="428125"/>
    <lineage>
        <taxon>Bacteria</taxon>
        <taxon>Bacillati</taxon>
        <taxon>Bacillota</taxon>
        <taxon>Clostridia</taxon>
        <taxon>Eubacteriales</taxon>
        <taxon>Oscillospiraceae</taxon>
        <taxon>Oscillospiraceae incertae sedis</taxon>
    </lineage>
</organism>
<evidence type="ECO:0000313" key="1">
    <source>
        <dbReference type="EMBL" id="EDO63075.1"/>
    </source>
</evidence>
<dbReference type="AlphaFoldDB" id="A7VNN0"/>
<sequence length="57" mass="5541">MFSASVALIAPAVGVGLGAGLAETVEALGAGVGADVEPVEWQPTVRAATATAATMMR</sequence>
<reference evidence="1 2" key="1">
    <citation type="submission" date="2007-08" db="EMBL/GenBank/DDBJ databases">
        <title>Draft genome sequence of Clostridium leptum (DSM 753).</title>
        <authorList>
            <person name="Sudarsanam P."/>
            <person name="Ley R."/>
            <person name="Guruge J."/>
            <person name="Turnbaugh P.J."/>
            <person name="Mahowald M."/>
            <person name="Liep D."/>
            <person name="Gordon J."/>
        </authorList>
    </citation>
    <scope>NUCLEOTIDE SEQUENCE [LARGE SCALE GENOMIC DNA]</scope>
    <source>
        <strain evidence="1 2">DSM 753</strain>
    </source>
</reference>
<accession>A7VNN0</accession>